<evidence type="ECO:0000313" key="2">
    <source>
        <dbReference type="EMBL" id="CDO64757.1"/>
    </source>
</evidence>
<organism evidence="2 3">
    <name type="scientific">Plasmodium reichenowi</name>
    <dbReference type="NCBI Taxonomy" id="5854"/>
    <lineage>
        <taxon>Eukaryota</taxon>
        <taxon>Sar</taxon>
        <taxon>Alveolata</taxon>
        <taxon>Apicomplexa</taxon>
        <taxon>Aconoidasida</taxon>
        <taxon>Haemosporida</taxon>
        <taxon>Plasmodiidae</taxon>
        <taxon>Plasmodium</taxon>
        <taxon>Plasmodium (Laverania)</taxon>
    </lineage>
</organism>
<accession>A0A060RZ36</accession>
<proteinExistence type="predicted"/>
<dbReference type="EMBL" id="HG810771">
    <property type="protein sequence ID" value="CDO64757.1"/>
    <property type="molecule type" value="Genomic_DNA"/>
</dbReference>
<evidence type="ECO:0000313" key="3">
    <source>
        <dbReference type="Proteomes" id="UP000027581"/>
    </source>
</evidence>
<dbReference type="PhylomeDB" id="A0A060RZ36"/>
<gene>
    <name evidence="2" type="ORF">PRCDC_1032000</name>
</gene>
<dbReference type="InterPro" id="IPR052671">
    <property type="entry name" value="Acrosomal_SP-10-like"/>
</dbReference>
<reference evidence="2" key="1">
    <citation type="submission" date="2014-01" db="EMBL/GenBank/DDBJ databases">
        <authorList>
            <person name="Aslett M."/>
        </authorList>
    </citation>
    <scope>NUCLEOTIDE SEQUENCE</scope>
    <source>
        <strain evidence="2">CDC</strain>
    </source>
</reference>
<name>A0A060RZ36_PLARE</name>
<sequence>MKSRNNIHHHKKKNEVNNTLEEYKDIIPDIEIQIENLLKKFHITKYDYKITHFLIDIIQNESLKILKNAKHIKKNIYYNNYNVNDDNINYFNINEEYINNKENNDNIYNVKENAHINHDTLYEEKYIQKEEGKIKDINNNTDMENINEKNSQNKCSSHMLNDLLNNFNEDSVIEKSSHIGVVNNIEDEKVNINDAEKIDNEKIDAEQIDAEQIDDKKTDAEQIDDKKTDAEQIDDKKTDAEQIDDKKINDEQINDEQINDEQINDEQINDEQINNEQINDDNISNKPELSLSDIFNTIECTSNNIQEQENKDELINKDIPPINKTDNKENNYIPKNNHLNCNDNNQKNLQNISNNKNKIRDEVLIIDEESVNLAIKEYVLKTIYRKKNVDFLYEKLEFQQKDNLMVNRNIKYPSGLPPYLPDDCSVNTILPSWDIKYNFNSSKRKIKK</sequence>
<protein>
    <submittedName>
        <fullName evidence="2">Uncharacterized protein</fullName>
    </submittedName>
</protein>
<keyword evidence="3" id="KW-1185">Reference proteome</keyword>
<evidence type="ECO:0000256" key="1">
    <source>
        <dbReference type="SAM" id="MobiDB-lite"/>
    </source>
</evidence>
<dbReference type="Proteomes" id="UP000027581">
    <property type="component" value="Unassembled WGS sequence"/>
</dbReference>
<dbReference type="VEuPathDB" id="PlasmoDB:PRCDC_1032000"/>
<dbReference type="PANTHER" id="PTHR17571">
    <property type="entry name" value="URINARY PROTEIN RUP /ACROSOMAL PROTEIN SP-10"/>
    <property type="match status" value="1"/>
</dbReference>
<feature type="region of interest" description="Disordered" evidence="1">
    <location>
        <begin position="214"/>
        <end position="238"/>
    </location>
</feature>
<dbReference type="VEuPathDB" id="PlasmoDB:PRG01_1031200"/>
<reference evidence="2" key="2">
    <citation type="submission" date="2014-05" db="EMBL/GenBank/DDBJ databases">
        <title>The genome sequences of chimpanzee malaria parasites reveal the path to human adaptation.</title>
        <authorList>
            <person name="Otto T.D."/>
            <person name="Rayner J.C."/>
            <person name="Boehme U."/>
            <person name="Pain A."/>
            <person name="Spottiswoode N."/>
            <person name="Sanders M."/>
            <person name="Quail M."/>
            <person name="Ollomo B."/>
            <person name="Renaud F."/>
            <person name="Thomas A.W."/>
            <person name="Prugnolle F."/>
            <person name="Conway D.J."/>
            <person name="Newbold C."/>
            <person name="Berriman M."/>
        </authorList>
    </citation>
    <scope>NUCLEOTIDE SEQUENCE [LARGE SCALE GENOMIC DNA]</scope>
    <source>
        <strain evidence="2">CDC</strain>
    </source>
</reference>
<dbReference type="PANTHER" id="PTHR17571:SF34">
    <property type="entry name" value="ACROSOMAL PROTEIN SP-10"/>
    <property type="match status" value="1"/>
</dbReference>
<dbReference type="AlphaFoldDB" id="A0A060RZ36"/>